<sequence length="658" mass="73173">MGDPYLQTRYDRLRLIMFPELCDDLEPNEEMLSGRTSIVQQLIDPTRLLKTAIVELISLQDESELTTKAIPELIKLLGDRDEMVVLRAAHMVHLLSKESKSGTAIANNPTLIAALCSAIRFDNESIRRDTLAALSHISEYEQGRMHLFRSGGIPELVKMLSVSINAVRHYAITTLHNLLLYMDSAKQETRNFGGLEAMTPLLHEHNPKFLALLADSLYLIMLDHAQSKLSFLSMNGPASLISLLDSYRQYPKLVYTIVRCIRAISVCPQNENVLISLGALQLLGDFIDDVEERTQIAVLCAIRNLSDAATNETNIAPLIIRLLNVIAMGDESLAACATGILSNLTCNNVRNKQTVCVNRGMDILCSALDRFTKIEEITEPTLCALRHCTARHPLASQAQSDIRLSQNLPVILDLLSTMRAPIVKAALGLIRNLALLPANFYSLNHETTSKGDSVVTLAMDVLGRAGAQLRQDPEAAADGVAMRELVEGAVSALHQLANDPSIANIMLRDHPFIEMLIKLLSSEHVYANDDELLQRELLGLIYQLSKSVEGSHQLDIHGSTPFLLDALHSKNKAVATYASVILKNLQRDKPVMYREELETEIESAINEGDEWMHDGLEPELFAEMYQESGVDRLDHHSPWQPPPYQTNGQNPSWFDTDL</sequence>
<name>A0A0N4UHG2_DRAME</name>
<dbReference type="SUPFAM" id="SSF48371">
    <property type="entry name" value="ARM repeat"/>
    <property type="match status" value="2"/>
</dbReference>
<keyword evidence="1" id="KW-0217">Developmental protein</keyword>
<evidence type="ECO:0000313" key="7">
    <source>
        <dbReference type="WBParaSite" id="DME_0000699101-mRNA-1"/>
    </source>
</evidence>
<dbReference type="SMART" id="SM00185">
    <property type="entry name" value="ARM"/>
    <property type="match status" value="10"/>
</dbReference>
<feature type="compositionally biased region" description="Polar residues" evidence="3">
    <location>
        <begin position="645"/>
        <end position="658"/>
    </location>
</feature>
<evidence type="ECO:0000256" key="1">
    <source>
        <dbReference type="ARBA" id="ARBA00022473"/>
    </source>
</evidence>
<feature type="repeat" description="ARM" evidence="2">
    <location>
        <begin position="151"/>
        <end position="178"/>
    </location>
</feature>
<dbReference type="InterPro" id="IPR000225">
    <property type="entry name" value="Armadillo"/>
</dbReference>
<dbReference type="PROSITE" id="PS50176">
    <property type="entry name" value="ARM_REPEAT"/>
    <property type="match status" value="1"/>
</dbReference>
<dbReference type="CDD" id="cd21719">
    <property type="entry name" value="CTNNAbd_CTNNB1-like"/>
    <property type="match status" value="1"/>
</dbReference>
<dbReference type="WBParaSite" id="DME_0000699101-mRNA-1">
    <property type="protein sequence ID" value="DME_0000699101-mRNA-1"/>
    <property type="gene ID" value="DME_0000699101"/>
</dbReference>
<dbReference type="STRING" id="318479.A0A0N4UHG2"/>
<protein>
    <submittedName>
        <fullName evidence="7">Armadillo segment polarity protein</fullName>
    </submittedName>
</protein>
<dbReference type="GO" id="GO:0045296">
    <property type="term" value="F:cadherin binding"/>
    <property type="evidence" value="ECO:0007669"/>
    <property type="project" value="InterPro"/>
</dbReference>
<dbReference type="InterPro" id="IPR013284">
    <property type="entry name" value="Beta-catenin"/>
</dbReference>
<evidence type="ECO:0000313" key="4">
    <source>
        <dbReference type="EMBL" id="VDN59817.1"/>
    </source>
</evidence>
<gene>
    <name evidence="4" type="ORF">DME_LOCUS9790</name>
</gene>
<evidence type="ECO:0000256" key="3">
    <source>
        <dbReference type="SAM" id="MobiDB-lite"/>
    </source>
</evidence>
<dbReference type="GO" id="GO:0007155">
    <property type="term" value="P:cell adhesion"/>
    <property type="evidence" value="ECO:0007669"/>
    <property type="project" value="InterPro"/>
</dbReference>
<dbReference type="OrthoDB" id="195736at2759"/>
<dbReference type="AlphaFoldDB" id="A0A0N4UHG2"/>
<dbReference type="Proteomes" id="UP000038040">
    <property type="component" value="Unplaced"/>
</dbReference>
<evidence type="ECO:0000313" key="5">
    <source>
        <dbReference type="Proteomes" id="UP000038040"/>
    </source>
</evidence>
<evidence type="ECO:0000313" key="6">
    <source>
        <dbReference type="Proteomes" id="UP000274756"/>
    </source>
</evidence>
<dbReference type="Gene3D" id="1.25.10.10">
    <property type="entry name" value="Leucine-rich Repeat Variant"/>
    <property type="match status" value="1"/>
</dbReference>
<proteinExistence type="predicted"/>
<dbReference type="EMBL" id="UYYG01001191">
    <property type="protein sequence ID" value="VDN59817.1"/>
    <property type="molecule type" value="Genomic_DNA"/>
</dbReference>
<reference evidence="7" key="1">
    <citation type="submission" date="2016-04" db="UniProtKB">
        <authorList>
            <consortium name="WormBaseParasite"/>
        </authorList>
    </citation>
    <scope>IDENTIFICATION</scope>
</reference>
<dbReference type="InterPro" id="IPR016024">
    <property type="entry name" value="ARM-type_fold"/>
</dbReference>
<feature type="region of interest" description="Disordered" evidence="3">
    <location>
        <begin position="632"/>
        <end position="658"/>
    </location>
</feature>
<reference evidence="4 6" key="2">
    <citation type="submission" date="2018-11" db="EMBL/GenBank/DDBJ databases">
        <authorList>
            <consortium name="Pathogen Informatics"/>
        </authorList>
    </citation>
    <scope>NUCLEOTIDE SEQUENCE [LARGE SCALE GENOMIC DNA]</scope>
</reference>
<dbReference type="PANTHER" id="PTHR45976">
    <property type="entry name" value="ARMADILLO SEGMENT POLARITY PROTEIN"/>
    <property type="match status" value="1"/>
</dbReference>
<keyword evidence="6" id="KW-1185">Reference proteome</keyword>
<dbReference type="InterPro" id="IPR011989">
    <property type="entry name" value="ARM-like"/>
</dbReference>
<accession>A0A0N4UHG2</accession>
<dbReference type="Proteomes" id="UP000274756">
    <property type="component" value="Unassembled WGS sequence"/>
</dbReference>
<organism evidence="5 7">
    <name type="scientific">Dracunculus medinensis</name>
    <name type="common">Guinea worm</name>
    <dbReference type="NCBI Taxonomy" id="318479"/>
    <lineage>
        <taxon>Eukaryota</taxon>
        <taxon>Metazoa</taxon>
        <taxon>Ecdysozoa</taxon>
        <taxon>Nematoda</taxon>
        <taxon>Chromadorea</taxon>
        <taxon>Rhabditida</taxon>
        <taxon>Spirurina</taxon>
        <taxon>Dracunculoidea</taxon>
        <taxon>Dracunculidae</taxon>
        <taxon>Dracunculus</taxon>
    </lineage>
</organism>
<dbReference type="PRINTS" id="PR01869">
    <property type="entry name" value="BCATNINFAMLY"/>
</dbReference>
<evidence type="ECO:0000256" key="2">
    <source>
        <dbReference type="PROSITE-ProRule" id="PRU00259"/>
    </source>
</evidence>